<organism evidence="1">
    <name type="scientific">groundwater metagenome</name>
    <dbReference type="NCBI Taxonomy" id="717931"/>
    <lineage>
        <taxon>unclassified sequences</taxon>
        <taxon>metagenomes</taxon>
        <taxon>ecological metagenomes</taxon>
    </lineage>
</organism>
<gene>
    <name evidence="1" type="ORF">MSIBF_A2080024</name>
</gene>
<accession>A0A098EB81</accession>
<sequence>MKNAVCEVVKYIILINNKRNKNLKTTKWLINRWEYWYVRYCLQLKGRLLF</sequence>
<reference evidence="1" key="1">
    <citation type="submission" date="2014-09" db="EMBL/GenBank/DDBJ databases">
        <authorList>
            <person name="Probst J Alexander"/>
        </authorList>
    </citation>
    <scope>NUCLEOTIDE SEQUENCE</scope>
</reference>
<proteinExistence type="predicted"/>
<protein>
    <submittedName>
        <fullName evidence="1">Uncharacterized protein</fullName>
    </submittedName>
</protein>
<name>A0A098EB81_9ZZZZ</name>
<dbReference type="EMBL" id="CCXY01000122">
    <property type="protein sequence ID" value="CEG12275.1"/>
    <property type="molecule type" value="Genomic_DNA"/>
</dbReference>
<evidence type="ECO:0000313" key="1">
    <source>
        <dbReference type="EMBL" id="CEG12275.1"/>
    </source>
</evidence>
<dbReference type="AlphaFoldDB" id="A0A098EB81"/>